<dbReference type="Proteomes" id="UP000245839">
    <property type="component" value="Unassembled WGS sequence"/>
</dbReference>
<dbReference type="RefSeq" id="WP_211317163.1">
    <property type="nucleotide sequence ID" value="NZ_QGDJ01000014.1"/>
</dbReference>
<evidence type="ECO:0000259" key="2">
    <source>
        <dbReference type="Pfam" id="PF13840"/>
    </source>
</evidence>
<feature type="domain" description="CASTOR ACT" evidence="2">
    <location>
        <begin position="67"/>
        <end position="122"/>
    </location>
</feature>
<accession>A0A2Y9B8Q9</accession>
<reference evidence="3 5" key="2">
    <citation type="submission" date="2018-03" db="EMBL/GenBank/DDBJ databases">
        <title>Genomic Encyclopedia of Archaeal and Bacterial Type Strains, Phase II (KMG-II): from individual species to whole genera.</title>
        <authorList>
            <person name="Goeker M."/>
        </authorList>
    </citation>
    <scope>NUCLEOTIDE SEQUENCE [LARGE SCALE GENOMIC DNA]</scope>
    <source>
        <strain evidence="3 5">DSM 25227</strain>
    </source>
</reference>
<sequence length="130" mass="13965">MSRVTGTAMIAEMNPHRHPGAWVFVTCPEDRPDLVARAIATMREGEGLSLILPDGALPFAEGPRMAWIELRVNSALDGVGLTAAVATVLAGAEIPCNVVAGHHHDHLFVPEDMADRALALLRARAREERA</sequence>
<dbReference type="InterPro" id="IPR018717">
    <property type="entry name" value="DUF2241"/>
</dbReference>
<evidence type="ECO:0000313" key="5">
    <source>
        <dbReference type="Proteomes" id="UP000245839"/>
    </source>
</evidence>
<dbReference type="Pfam" id="PF10000">
    <property type="entry name" value="ACT_3"/>
    <property type="match status" value="1"/>
</dbReference>
<dbReference type="SUPFAM" id="SSF55021">
    <property type="entry name" value="ACT-like"/>
    <property type="match status" value="2"/>
</dbReference>
<name>A0A2Y9B8Q9_9RHOB</name>
<organism evidence="4 6">
    <name type="scientific">Jannaschia seohaensis</name>
    <dbReference type="NCBI Taxonomy" id="475081"/>
    <lineage>
        <taxon>Bacteria</taxon>
        <taxon>Pseudomonadati</taxon>
        <taxon>Pseudomonadota</taxon>
        <taxon>Alphaproteobacteria</taxon>
        <taxon>Rhodobacterales</taxon>
        <taxon>Roseobacteraceae</taxon>
        <taxon>Jannaschia</taxon>
    </lineage>
</organism>
<dbReference type="InterPro" id="IPR027795">
    <property type="entry name" value="CASTOR_ACT_dom"/>
</dbReference>
<protein>
    <submittedName>
        <fullName evidence="4">Uncharacterized protein</fullName>
    </submittedName>
</protein>
<dbReference type="Pfam" id="PF13840">
    <property type="entry name" value="ACT_7"/>
    <property type="match status" value="1"/>
</dbReference>
<evidence type="ECO:0000259" key="1">
    <source>
        <dbReference type="Pfam" id="PF10000"/>
    </source>
</evidence>
<dbReference type="EMBL" id="UETC01000014">
    <property type="protein sequence ID" value="SSA50609.1"/>
    <property type="molecule type" value="Genomic_DNA"/>
</dbReference>
<evidence type="ECO:0000313" key="4">
    <source>
        <dbReference type="EMBL" id="SSA50609.1"/>
    </source>
</evidence>
<dbReference type="EMBL" id="QGDJ01000014">
    <property type="protein sequence ID" value="PWJ13283.1"/>
    <property type="molecule type" value="Genomic_DNA"/>
</dbReference>
<gene>
    <name evidence="3" type="ORF">BCF38_11446</name>
    <name evidence="4" type="ORF">SAMN05421539_11446</name>
</gene>
<evidence type="ECO:0000313" key="3">
    <source>
        <dbReference type="EMBL" id="PWJ13283.1"/>
    </source>
</evidence>
<proteinExistence type="predicted"/>
<dbReference type="AlphaFoldDB" id="A0A2Y9B8Q9"/>
<reference evidence="4 6" key="1">
    <citation type="submission" date="2016-10" db="EMBL/GenBank/DDBJ databases">
        <authorList>
            <person name="Cai Z."/>
        </authorList>
    </citation>
    <scope>NUCLEOTIDE SEQUENCE [LARGE SCALE GENOMIC DNA]</scope>
    <source>
        <strain evidence="4 6">DSM 25227</strain>
    </source>
</reference>
<dbReference type="InterPro" id="IPR045865">
    <property type="entry name" value="ACT-like_dom_sf"/>
</dbReference>
<evidence type="ECO:0000313" key="6">
    <source>
        <dbReference type="Proteomes" id="UP000251571"/>
    </source>
</evidence>
<dbReference type="Proteomes" id="UP000251571">
    <property type="component" value="Unassembled WGS sequence"/>
</dbReference>
<dbReference type="Gene3D" id="3.30.2130.10">
    <property type="entry name" value="VC0802-like"/>
    <property type="match status" value="1"/>
</dbReference>
<dbReference type="PANTHER" id="PTHR39199:SF1">
    <property type="entry name" value="BLR5128 PROTEIN"/>
    <property type="match status" value="1"/>
</dbReference>
<feature type="domain" description="DUF2241" evidence="1">
    <location>
        <begin position="8"/>
        <end position="53"/>
    </location>
</feature>
<dbReference type="PANTHER" id="PTHR39199">
    <property type="entry name" value="BLR5128 PROTEIN"/>
    <property type="match status" value="1"/>
</dbReference>
<keyword evidence="5" id="KW-1185">Reference proteome</keyword>